<gene>
    <name evidence="2" type="ORF">LPTSP1_01920</name>
</gene>
<evidence type="ECO:0000313" key="2">
    <source>
        <dbReference type="EMBL" id="GBF37214.1"/>
    </source>
</evidence>
<dbReference type="Gene3D" id="1.25.40.10">
    <property type="entry name" value="Tetratricopeptide repeat domain"/>
    <property type="match status" value="1"/>
</dbReference>
<name>A0A2P2CXT2_9LEPT</name>
<dbReference type="InterPro" id="IPR019734">
    <property type="entry name" value="TPR_rpt"/>
</dbReference>
<keyword evidence="1" id="KW-0802">TPR repeat</keyword>
<sequence>MGPVFAKANMRRTLSIWFFLVICTIKSVLGLSSTFSWEELIQQAAEEAARGRYQQALEKLQIADETGEPRDFRYYWILGKSQKGKGEELEALKSYETSLRLNPDQTKLLEEMTDLYDSLRFPDKALNTARVLLSRDPENRDLRYKALLWSSRIGDIEYYKATLKELESSNPYQAEEQALLDEISSFQKAGKIEDSIARCKRFLPYFPRNKNLHRLCILSYKSKDSNLYEEGLLQRANIFRDEPIFHHILSMEYLDQRRFIESSALARRALLLSLRKNLFPDKDYLLPLRRYYIQIGSDSGILGTELLEEIIRSKKSPSIEEWNVLLKHSSYSWEVLAFALRSVAETEPEESALIISKEWKDMYKNLKAGELEKDLSRYAGPYSLDKTFQFYLETGYSIAETE</sequence>
<evidence type="ECO:0000256" key="1">
    <source>
        <dbReference type="PROSITE-ProRule" id="PRU00339"/>
    </source>
</evidence>
<evidence type="ECO:0000313" key="3">
    <source>
        <dbReference type="Proteomes" id="UP000245076"/>
    </source>
</evidence>
<reference evidence="2 3" key="1">
    <citation type="submission" date="2018-02" db="EMBL/GenBank/DDBJ databases">
        <title>Novel Leptospira species isolated from soil and water in Japan.</title>
        <authorList>
            <person name="Nakao R."/>
            <person name="Masuzawa T."/>
        </authorList>
    </citation>
    <scope>NUCLEOTIDE SEQUENCE [LARGE SCALE GENOMIC DNA]</scope>
    <source>
        <strain evidence="2 3">E8</strain>
    </source>
</reference>
<proteinExistence type="predicted"/>
<dbReference type="Proteomes" id="UP000245076">
    <property type="component" value="Unassembled WGS sequence"/>
</dbReference>
<comment type="caution">
    <text evidence="2">The sequence shown here is derived from an EMBL/GenBank/DDBJ whole genome shotgun (WGS) entry which is preliminary data.</text>
</comment>
<dbReference type="SUPFAM" id="SSF48452">
    <property type="entry name" value="TPR-like"/>
    <property type="match status" value="1"/>
</dbReference>
<feature type="repeat" description="TPR" evidence="1">
    <location>
        <begin position="72"/>
        <end position="105"/>
    </location>
</feature>
<dbReference type="PROSITE" id="PS50005">
    <property type="entry name" value="TPR"/>
    <property type="match status" value="1"/>
</dbReference>
<accession>A0A2P2CXT2</accession>
<protein>
    <submittedName>
        <fullName evidence="2">Uncharacterized protein</fullName>
    </submittedName>
</protein>
<dbReference type="AlphaFoldDB" id="A0A2P2CXT2"/>
<organism evidence="2 3">
    <name type="scientific">Leptospira johnsonii</name>
    <dbReference type="NCBI Taxonomy" id="1917820"/>
    <lineage>
        <taxon>Bacteria</taxon>
        <taxon>Pseudomonadati</taxon>
        <taxon>Spirochaetota</taxon>
        <taxon>Spirochaetia</taxon>
        <taxon>Leptospirales</taxon>
        <taxon>Leptospiraceae</taxon>
        <taxon>Leptospira</taxon>
    </lineage>
</organism>
<dbReference type="EMBL" id="BFAY01000002">
    <property type="protein sequence ID" value="GBF37214.1"/>
    <property type="molecule type" value="Genomic_DNA"/>
</dbReference>
<keyword evidence="3" id="KW-1185">Reference proteome</keyword>
<dbReference type="InterPro" id="IPR011990">
    <property type="entry name" value="TPR-like_helical_dom_sf"/>
</dbReference>